<dbReference type="PANTHER" id="PTHR46579:SF1">
    <property type="entry name" value="F5_8 TYPE C DOMAIN-CONTAINING PROTEIN"/>
    <property type="match status" value="1"/>
</dbReference>
<feature type="compositionally biased region" description="Polar residues" evidence="1">
    <location>
        <begin position="38"/>
        <end position="49"/>
    </location>
</feature>
<protein>
    <submittedName>
        <fullName evidence="2">Uncharacterized protein</fullName>
    </submittedName>
</protein>
<feature type="region of interest" description="Disordered" evidence="1">
    <location>
        <begin position="102"/>
        <end position="157"/>
    </location>
</feature>
<keyword evidence="3" id="KW-1185">Reference proteome</keyword>
<accession>A0A7D9HGT6</accession>
<dbReference type="Proteomes" id="UP001152795">
    <property type="component" value="Unassembled WGS sequence"/>
</dbReference>
<evidence type="ECO:0000313" key="3">
    <source>
        <dbReference type="Proteomes" id="UP001152795"/>
    </source>
</evidence>
<feature type="compositionally biased region" description="Basic and acidic residues" evidence="1">
    <location>
        <begin position="138"/>
        <end position="154"/>
    </location>
</feature>
<dbReference type="AlphaFoldDB" id="A0A7D9HGT6"/>
<organism evidence="2 3">
    <name type="scientific">Paramuricea clavata</name>
    <name type="common">Red gorgonian</name>
    <name type="synonym">Violescent sea-whip</name>
    <dbReference type="NCBI Taxonomy" id="317549"/>
    <lineage>
        <taxon>Eukaryota</taxon>
        <taxon>Metazoa</taxon>
        <taxon>Cnidaria</taxon>
        <taxon>Anthozoa</taxon>
        <taxon>Octocorallia</taxon>
        <taxon>Malacalcyonacea</taxon>
        <taxon>Plexauridae</taxon>
        <taxon>Paramuricea</taxon>
    </lineage>
</organism>
<dbReference type="OrthoDB" id="5990030at2759"/>
<sequence>MPRGPYKRYEYDASVPVPKTTSYNRRKRNYDEVGEAENGSTLGDDSSRTSVCDTICHESQIEDEENIQTAGFQAEHMNEELDGSDERTNATGDDMNGIIEERNTSNEQAEYTNEGLDDSDAGGSAYGDDINTDTNGISEDRNTSNEQNSEDRNDPIYPGCNVTKGQSLLLILCFVLRHKLTDVALDDLLLLFNTLFPDTVPATKYRFYKAFQLDQSEKHFYCSTCTTYLGRNTGMKTCKACDSLFSEDQSIKNGYYFVYIPLLKQIETMLANGKLYSYLSNRNIEESLNSVVVTDVVTSELYKELITEHGLGPNDISLMWNTDGIPVFKSSNFSIWPLQASINELPPHLRHKNILLLGLWFGQKPNMNVFLVPFVEECSRLETDGFLFGNEIQPRKVFAFLLSADSPARAIVRNVKQFNGQFGCDWCEFEGVTVATNNNGPPVRYYPHRTPVVMRPSKKQAAYALQATAGNSIKGVKGVTVADLLPSFDTVRGTVADYMHSVCLGVMRQMVELWFESKHHGESYYIGQKVKLVDERLQLISPPSEIHRSPRSISQRHFWKASEWRAFIFYSLVVLHGILPAIFLRHYFLFVYGIYTLLGDSISSSSICLAELCLTKFVIKLEELYGLSSCKFNAHCLTHLAHCVKDCGPLWATSAFTFESHNHVLMNMFNGTQCVPQQITDTFLLQNKVLSLTTSWVDDDCSASVKELLGKLTNHARFVHNNASNGLATLGCGKLATLDARMLVALEDLLNETVDNRCGKMYDRFLYNHKLYSSLSYTRSKRHTNHHVSIQHPSSKYGRIVGLLNIKPLCRCTLEFSQYCQCKLYNVVFIKPMYASNRMLFRDLDFNVNSNFIVEVEESDDIIAMYPSQIERKCISLSLSDKTYFCPLPYRIYDD</sequence>
<dbReference type="EMBL" id="CACRXK020000692">
    <property type="protein sequence ID" value="CAB3984065.1"/>
    <property type="molecule type" value="Genomic_DNA"/>
</dbReference>
<dbReference type="PANTHER" id="PTHR46579">
    <property type="entry name" value="F5/8 TYPE C DOMAIN-CONTAINING PROTEIN-RELATED"/>
    <property type="match status" value="1"/>
</dbReference>
<name>A0A7D9HGT6_PARCT</name>
<reference evidence="2" key="1">
    <citation type="submission" date="2020-04" db="EMBL/GenBank/DDBJ databases">
        <authorList>
            <person name="Alioto T."/>
            <person name="Alioto T."/>
            <person name="Gomez Garrido J."/>
        </authorList>
    </citation>
    <scope>NUCLEOTIDE SEQUENCE</scope>
    <source>
        <strain evidence="2">A484AB</strain>
    </source>
</reference>
<gene>
    <name evidence="2" type="ORF">PACLA_8A037723</name>
</gene>
<evidence type="ECO:0000313" key="2">
    <source>
        <dbReference type="EMBL" id="CAB3984065.1"/>
    </source>
</evidence>
<evidence type="ECO:0000256" key="1">
    <source>
        <dbReference type="SAM" id="MobiDB-lite"/>
    </source>
</evidence>
<proteinExistence type="predicted"/>
<comment type="caution">
    <text evidence="2">The sequence shown here is derived from an EMBL/GenBank/DDBJ whole genome shotgun (WGS) entry which is preliminary data.</text>
</comment>
<feature type="region of interest" description="Disordered" evidence="1">
    <location>
        <begin position="1"/>
        <end position="49"/>
    </location>
</feature>